<keyword evidence="13" id="KW-0449">Lipoprotein</keyword>
<sequence>MCSTMKGDLQSGLLMLIPLFHLIVCSYQLELYQTSSKLQLGSGGPVHLECRAVGENLMDHGVFWFRQRKSVTSPESILYLSSVSRITQINTTMFGNFTPSKGSNVYYLKINPFREEDQGTYYCMINRNLVLHISPGISLYYPTASTPPNPKSRSTPTKPLGPEDPCTGTFPTTEPPHKEDLSPAVSMSLYASLQLGKLCLAALAIIFSLIR</sequence>
<dbReference type="GeneTree" id="ENSGT00940000173644"/>
<keyword evidence="3" id="KW-1003">Cell membrane</keyword>
<organism evidence="17 18">
    <name type="scientific">Leptobrachium leishanense</name>
    <name type="common">Leishan spiny toad</name>
    <dbReference type="NCBI Taxonomy" id="445787"/>
    <lineage>
        <taxon>Eukaryota</taxon>
        <taxon>Metazoa</taxon>
        <taxon>Chordata</taxon>
        <taxon>Craniata</taxon>
        <taxon>Vertebrata</taxon>
        <taxon>Euteleostomi</taxon>
        <taxon>Amphibia</taxon>
        <taxon>Batrachia</taxon>
        <taxon>Anura</taxon>
        <taxon>Pelobatoidea</taxon>
        <taxon>Megophryidae</taxon>
        <taxon>Leptobrachium</taxon>
    </lineage>
</organism>
<dbReference type="Pfam" id="PF07686">
    <property type="entry name" value="V-set"/>
    <property type="match status" value="1"/>
</dbReference>
<evidence type="ECO:0000256" key="14">
    <source>
        <dbReference type="ARBA" id="ARBA00023319"/>
    </source>
</evidence>
<dbReference type="SMART" id="SM00409">
    <property type="entry name" value="IG"/>
    <property type="match status" value="1"/>
</dbReference>
<feature type="domain" description="Ig-like" evidence="16">
    <location>
        <begin position="18"/>
        <end position="134"/>
    </location>
</feature>
<dbReference type="InterPro" id="IPR036179">
    <property type="entry name" value="Ig-like_dom_sf"/>
</dbReference>
<evidence type="ECO:0000256" key="5">
    <source>
        <dbReference type="ARBA" id="ARBA00022729"/>
    </source>
</evidence>
<evidence type="ECO:0000256" key="12">
    <source>
        <dbReference type="ARBA" id="ARBA00023180"/>
    </source>
</evidence>
<accession>A0A8C5M9W1</accession>
<keyword evidence="4" id="KW-0812">Transmembrane</keyword>
<evidence type="ECO:0000256" key="3">
    <source>
        <dbReference type="ARBA" id="ARBA00022475"/>
    </source>
</evidence>
<proteinExistence type="predicted"/>
<evidence type="ECO:0000256" key="6">
    <source>
        <dbReference type="ARBA" id="ARBA00022859"/>
    </source>
</evidence>
<feature type="region of interest" description="Disordered" evidence="15">
    <location>
        <begin position="144"/>
        <end position="181"/>
    </location>
</feature>
<comment type="subcellular location">
    <subcellularLocation>
        <location evidence="1">Cell membrane</location>
        <topology evidence="1">Single-pass type I membrane protein</topology>
    </subcellularLocation>
</comment>
<evidence type="ECO:0000259" key="16">
    <source>
        <dbReference type="PROSITE" id="PS50835"/>
    </source>
</evidence>
<evidence type="ECO:0000313" key="17">
    <source>
        <dbReference type="Ensembl" id="ENSLLEP00000008902.1"/>
    </source>
</evidence>
<dbReference type="Ensembl" id="ENSLLET00000009252.1">
    <property type="protein sequence ID" value="ENSLLEP00000008902.1"/>
    <property type="gene ID" value="ENSLLEG00000005685.1"/>
</dbReference>
<evidence type="ECO:0000256" key="7">
    <source>
        <dbReference type="ARBA" id="ARBA00022989"/>
    </source>
</evidence>
<reference evidence="17" key="1">
    <citation type="submission" date="2025-08" db="UniProtKB">
        <authorList>
            <consortium name="Ensembl"/>
        </authorList>
    </citation>
    <scope>IDENTIFICATION</scope>
</reference>
<keyword evidence="10" id="KW-0564">Palmitate</keyword>
<evidence type="ECO:0000256" key="13">
    <source>
        <dbReference type="ARBA" id="ARBA00023288"/>
    </source>
</evidence>
<dbReference type="AlphaFoldDB" id="A0A8C5M9W1"/>
<dbReference type="OrthoDB" id="9906515at2759"/>
<dbReference type="GO" id="GO:0007166">
    <property type="term" value="P:cell surface receptor signaling pathway"/>
    <property type="evidence" value="ECO:0007669"/>
    <property type="project" value="TreeGrafter"/>
</dbReference>
<keyword evidence="9" id="KW-0472">Membrane</keyword>
<protein>
    <recommendedName>
        <fullName evidence="2">T-cell surface glycoprotein CD8 alpha chain</fullName>
    </recommendedName>
</protein>
<dbReference type="InterPro" id="IPR013106">
    <property type="entry name" value="Ig_V-set"/>
</dbReference>
<evidence type="ECO:0000256" key="9">
    <source>
        <dbReference type="ARBA" id="ARBA00023136"/>
    </source>
</evidence>
<dbReference type="GO" id="GO:0045065">
    <property type="term" value="P:cytotoxic T cell differentiation"/>
    <property type="evidence" value="ECO:0007669"/>
    <property type="project" value="TreeGrafter"/>
</dbReference>
<evidence type="ECO:0000256" key="15">
    <source>
        <dbReference type="SAM" id="MobiDB-lite"/>
    </source>
</evidence>
<dbReference type="PANTHER" id="PTHR10441:SF2">
    <property type="entry name" value="T-CELL SURFACE GLYCOPROTEIN CD8 ALPHA CHAIN"/>
    <property type="match status" value="1"/>
</dbReference>
<evidence type="ECO:0000256" key="8">
    <source>
        <dbReference type="ARBA" id="ARBA00023130"/>
    </source>
</evidence>
<keyword evidence="8" id="KW-1064">Adaptive immunity</keyword>
<evidence type="ECO:0000256" key="1">
    <source>
        <dbReference type="ARBA" id="ARBA00004251"/>
    </source>
</evidence>
<keyword evidence="11" id="KW-1015">Disulfide bond</keyword>
<evidence type="ECO:0000313" key="18">
    <source>
        <dbReference type="Proteomes" id="UP000694569"/>
    </source>
</evidence>
<dbReference type="InterPro" id="IPR015468">
    <property type="entry name" value="CD8_asu"/>
</dbReference>
<evidence type="ECO:0000256" key="11">
    <source>
        <dbReference type="ARBA" id="ARBA00023157"/>
    </source>
</evidence>
<keyword evidence="12" id="KW-0325">Glycoprotein</keyword>
<dbReference type="Proteomes" id="UP000694569">
    <property type="component" value="Unplaced"/>
</dbReference>
<dbReference type="InterPro" id="IPR007110">
    <property type="entry name" value="Ig-like_dom"/>
</dbReference>
<keyword evidence="6" id="KW-0391">Immunity</keyword>
<dbReference type="Gene3D" id="2.60.40.10">
    <property type="entry name" value="Immunoglobulins"/>
    <property type="match status" value="1"/>
</dbReference>
<keyword evidence="7" id="KW-1133">Transmembrane helix</keyword>
<reference evidence="17" key="2">
    <citation type="submission" date="2025-09" db="UniProtKB">
        <authorList>
            <consortium name="Ensembl"/>
        </authorList>
    </citation>
    <scope>IDENTIFICATION</scope>
</reference>
<evidence type="ECO:0000256" key="10">
    <source>
        <dbReference type="ARBA" id="ARBA00023139"/>
    </source>
</evidence>
<dbReference type="PANTHER" id="PTHR10441">
    <property type="entry name" value="CD8 ALPHA CHAIN"/>
    <property type="match status" value="1"/>
</dbReference>
<name>A0A8C5M9W1_9ANUR</name>
<dbReference type="PROSITE" id="PS50835">
    <property type="entry name" value="IG_LIKE"/>
    <property type="match status" value="1"/>
</dbReference>
<keyword evidence="14" id="KW-0393">Immunoglobulin domain</keyword>
<dbReference type="InterPro" id="IPR013783">
    <property type="entry name" value="Ig-like_fold"/>
</dbReference>
<dbReference type="GO" id="GO:0002456">
    <property type="term" value="P:T cell mediated immunity"/>
    <property type="evidence" value="ECO:0007669"/>
    <property type="project" value="TreeGrafter"/>
</dbReference>
<evidence type="ECO:0000256" key="2">
    <source>
        <dbReference type="ARBA" id="ARBA00021525"/>
    </source>
</evidence>
<keyword evidence="5" id="KW-0732">Signal</keyword>
<dbReference type="InterPro" id="IPR003599">
    <property type="entry name" value="Ig_sub"/>
</dbReference>
<dbReference type="GO" id="GO:0009897">
    <property type="term" value="C:external side of plasma membrane"/>
    <property type="evidence" value="ECO:0007669"/>
    <property type="project" value="TreeGrafter"/>
</dbReference>
<keyword evidence="18" id="KW-1185">Reference proteome</keyword>
<dbReference type="SUPFAM" id="SSF48726">
    <property type="entry name" value="Immunoglobulin"/>
    <property type="match status" value="1"/>
</dbReference>
<evidence type="ECO:0000256" key="4">
    <source>
        <dbReference type="ARBA" id="ARBA00022692"/>
    </source>
</evidence>